<evidence type="ECO:0000256" key="4">
    <source>
        <dbReference type="ARBA" id="ARBA00022989"/>
    </source>
</evidence>
<feature type="transmembrane region" description="Helical" evidence="6">
    <location>
        <begin position="149"/>
        <end position="174"/>
    </location>
</feature>
<comment type="subcellular location">
    <subcellularLocation>
        <location evidence="1">Cell membrane</location>
        <topology evidence="1">Multi-pass membrane protein</topology>
    </subcellularLocation>
</comment>
<keyword evidence="8" id="KW-1185">Reference proteome</keyword>
<gene>
    <name evidence="7" type="ORF">HNQ88_000699</name>
</gene>
<feature type="transmembrane region" description="Helical" evidence="6">
    <location>
        <begin position="80"/>
        <end position="103"/>
    </location>
</feature>
<reference evidence="7" key="1">
    <citation type="submission" date="2023-07" db="EMBL/GenBank/DDBJ databases">
        <title>Genomic Encyclopedia of Type Strains, Phase IV (KMG-IV): sequencing the most valuable type-strain genomes for metagenomic binning, comparative biology and taxonomic classification.</title>
        <authorList>
            <person name="Goeker M."/>
        </authorList>
    </citation>
    <scope>NUCLEOTIDE SEQUENCE</scope>
    <source>
        <strain evidence="7">DSM 26174</strain>
    </source>
</reference>
<feature type="transmembrane region" description="Helical" evidence="6">
    <location>
        <begin position="194"/>
        <end position="212"/>
    </location>
</feature>
<dbReference type="Proteomes" id="UP001185092">
    <property type="component" value="Unassembled WGS sequence"/>
</dbReference>
<feature type="transmembrane region" description="Helical" evidence="6">
    <location>
        <begin position="118"/>
        <end position="137"/>
    </location>
</feature>
<feature type="transmembrane region" description="Helical" evidence="6">
    <location>
        <begin position="318"/>
        <end position="344"/>
    </location>
</feature>
<comment type="caution">
    <text evidence="7">The sequence shown here is derived from an EMBL/GenBank/DDBJ whole genome shotgun (WGS) entry which is preliminary data.</text>
</comment>
<keyword evidence="5 6" id="KW-0472">Membrane</keyword>
<evidence type="ECO:0000256" key="6">
    <source>
        <dbReference type="SAM" id="Phobius"/>
    </source>
</evidence>
<evidence type="ECO:0000313" key="7">
    <source>
        <dbReference type="EMBL" id="MDR6237723.1"/>
    </source>
</evidence>
<accession>A0AAE3XJ69</accession>
<dbReference type="Pfam" id="PF01943">
    <property type="entry name" value="Polysacc_synt"/>
    <property type="match status" value="1"/>
</dbReference>
<evidence type="ECO:0000313" key="8">
    <source>
        <dbReference type="Proteomes" id="UP001185092"/>
    </source>
</evidence>
<feature type="transmembrane region" description="Helical" evidence="6">
    <location>
        <begin position="388"/>
        <end position="408"/>
    </location>
</feature>
<evidence type="ECO:0000256" key="1">
    <source>
        <dbReference type="ARBA" id="ARBA00004651"/>
    </source>
</evidence>
<keyword evidence="4 6" id="KW-1133">Transmembrane helix</keyword>
<name>A0AAE3XJ69_9BACT</name>
<protein>
    <submittedName>
        <fullName evidence="7">O-antigen/teichoic acid export membrane protein</fullName>
    </submittedName>
</protein>
<feature type="transmembrane region" description="Helical" evidence="6">
    <location>
        <begin position="273"/>
        <end position="297"/>
    </location>
</feature>
<feature type="transmembrane region" description="Helical" evidence="6">
    <location>
        <begin position="41"/>
        <end position="60"/>
    </location>
</feature>
<keyword evidence="2" id="KW-1003">Cell membrane</keyword>
<dbReference type="PANTHER" id="PTHR30250">
    <property type="entry name" value="PST FAMILY PREDICTED COLANIC ACID TRANSPORTER"/>
    <property type="match status" value="1"/>
</dbReference>
<dbReference type="AlphaFoldDB" id="A0AAE3XJ69"/>
<evidence type="ECO:0000256" key="5">
    <source>
        <dbReference type="ARBA" id="ARBA00023136"/>
    </source>
</evidence>
<proteinExistence type="predicted"/>
<feature type="transmembrane region" description="Helical" evidence="6">
    <location>
        <begin position="414"/>
        <end position="431"/>
    </location>
</feature>
<keyword evidence="3 6" id="KW-0812">Transmembrane</keyword>
<feature type="transmembrane region" description="Helical" evidence="6">
    <location>
        <begin position="356"/>
        <end position="376"/>
    </location>
</feature>
<feature type="transmembrane region" description="Helical" evidence="6">
    <location>
        <begin position="472"/>
        <end position="488"/>
    </location>
</feature>
<dbReference type="InterPro" id="IPR002797">
    <property type="entry name" value="Polysacc_synth"/>
</dbReference>
<dbReference type="EMBL" id="JAVDQD010000001">
    <property type="protein sequence ID" value="MDR6237723.1"/>
    <property type="molecule type" value="Genomic_DNA"/>
</dbReference>
<sequence>MGALKKLAGETAIYGLSSIIGRVLNYLLVPLYTSYFLREQMGVVSLLYAYSAFFIIVYTYGMETSYFRFATKMPEQKNSIYNSSLSAIILTSVLFSGLLIAFADPISSFVGVQGHPEYIFWFACIYAVDAIVSIPFARLRLEGKAKKFALIKISNILLNIFLVVFFIVLCPILLETKLGSSLISGWYMPEGGPRYVFLANLIANGMLVPMLWSELRAFKFSLNFEKYLKPMLSYGIPLIFIGLAGVVNNQAPIIMLEKYIPEGLYPGSSNIDIVGVFGACSKLAIFMQLAIQAFRYASEPFFFSRAKDKKSPELFAKVMRYFVVFGVIAFVGISTNLDILASLFLTNKIYWTGLDVVPYLLIANLLLGVYFNLSIWFKLTEKTKYGSYISLAGSLITIVGNIILIPMYGYMGSAYVMLVAYGFMVVVSYVLGQKYFPIPYDIVSMFAYLGVGIAVVYVSTTYQFDQFLLKKAVDLSLGLIFLFFIFLVEKRQFKIIKDINLRN</sequence>
<dbReference type="InterPro" id="IPR050833">
    <property type="entry name" value="Poly_Biosynth_Transport"/>
</dbReference>
<feature type="transmembrane region" description="Helical" evidence="6">
    <location>
        <begin position="12"/>
        <end position="29"/>
    </location>
</feature>
<feature type="transmembrane region" description="Helical" evidence="6">
    <location>
        <begin position="232"/>
        <end position="253"/>
    </location>
</feature>
<organism evidence="7 8">
    <name type="scientific">Aureibacter tunicatorum</name>
    <dbReference type="NCBI Taxonomy" id="866807"/>
    <lineage>
        <taxon>Bacteria</taxon>
        <taxon>Pseudomonadati</taxon>
        <taxon>Bacteroidota</taxon>
        <taxon>Cytophagia</taxon>
        <taxon>Cytophagales</taxon>
        <taxon>Persicobacteraceae</taxon>
        <taxon>Aureibacter</taxon>
    </lineage>
</organism>
<dbReference type="PANTHER" id="PTHR30250:SF11">
    <property type="entry name" value="O-ANTIGEN TRANSPORTER-RELATED"/>
    <property type="match status" value="1"/>
</dbReference>
<dbReference type="GO" id="GO:0005886">
    <property type="term" value="C:plasma membrane"/>
    <property type="evidence" value="ECO:0007669"/>
    <property type="project" value="UniProtKB-SubCell"/>
</dbReference>
<evidence type="ECO:0000256" key="2">
    <source>
        <dbReference type="ARBA" id="ARBA00022475"/>
    </source>
</evidence>
<dbReference type="RefSeq" id="WP_309937191.1">
    <property type="nucleotide sequence ID" value="NZ_AP025305.1"/>
</dbReference>
<evidence type="ECO:0000256" key="3">
    <source>
        <dbReference type="ARBA" id="ARBA00022692"/>
    </source>
</evidence>
<feature type="transmembrane region" description="Helical" evidence="6">
    <location>
        <begin position="438"/>
        <end position="460"/>
    </location>
</feature>